<accession>A0ACC3CBM7</accession>
<name>A0ACC3CBM7_PYRYE</name>
<dbReference type="EMBL" id="CM020620">
    <property type="protein sequence ID" value="KAK1867645.1"/>
    <property type="molecule type" value="Genomic_DNA"/>
</dbReference>
<organism evidence="1 2">
    <name type="scientific">Pyropia yezoensis</name>
    <name type="common">Susabi-nori</name>
    <name type="synonym">Porphyra yezoensis</name>
    <dbReference type="NCBI Taxonomy" id="2788"/>
    <lineage>
        <taxon>Eukaryota</taxon>
        <taxon>Rhodophyta</taxon>
        <taxon>Bangiophyceae</taxon>
        <taxon>Bangiales</taxon>
        <taxon>Bangiaceae</taxon>
        <taxon>Pyropia</taxon>
    </lineage>
</organism>
<comment type="caution">
    <text evidence="1">The sequence shown here is derived from an EMBL/GenBank/DDBJ whole genome shotgun (WGS) entry which is preliminary data.</text>
</comment>
<gene>
    <name evidence="1" type="ORF">I4F81_010150</name>
</gene>
<evidence type="ECO:0000313" key="2">
    <source>
        <dbReference type="Proteomes" id="UP000798662"/>
    </source>
</evidence>
<dbReference type="Proteomes" id="UP000798662">
    <property type="component" value="Chromosome 3"/>
</dbReference>
<reference evidence="1" key="1">
    <citation type="submission" date="2019-11" db="EMBL/GenBank/DDBJ databases">
        <title>Nori genome reveals adaptations in red seaweeds to the harsh intertidal environment.</title>
        <authorList>
            <person name="Wang D."/>
            <person name="Mao Y."/>
        </authorList>
    </citation>
    <scope>NUCLEOTIDE SEQUENCE</scope>
    <source>
        <tissue evidence="1">Gametophyte</tissue>
    </source>
</reference>
<protein>
    <submittedName>
        <fullName evidence="1">Uncharacterized protein</fullName>
    </submittedName>
</protein>
<proteinExistence type="predicted"/>
<keyword evidence="2" id="KW-1185">Reference proteome</keyword>
<evidence type="ECO:0000313" key="1">
    <source>
        <dbReference type="EMBL" id="KAK1867645.1"/>
    </source>
</evidence>
<sequence length="1097" mass="118670">MAAVRAALLQGTTTTWASPSESMMFVPVATRDGATVLGVSVAVGCPRTVTGICGPLPAQGAARAAFASTSFIPRDWLNQSGRAFLCGTRPAGVVASARRSAQRRRASHPPGPAWRRAASGAPTAVPSLSMGVESVGGTDAAPLPMYAEQPEDQTLATYWTQTIELMNHIDAMSQIVEEAGDGISISRFHSKVAALKGVATVAVDGMHDETASVLSHCSSFPSCAVPALKLVVLWKRTFQKKIQGLMRLVSATVRLNWRELSSAESELLALTESLMVQVTDLLAVYSTSLLSFQEQLRQLFAGDYPVAAMLNDQGALISAGRQRSASSVLATFPVREEDLAIPRDVEVVQTCAHLSRLRRLRGTRAAWYLVSSPGMGKTHFVEDLSVVLGALSDIRYAEAAARANLASWENTVSDLEGTRLCFVSFYGASLWGAWDEKFVKDVAAHPNKAFLPLYLRLLWCLRCAERDWNWFVTQVHKLLTVNSSLVDTIIAEAMLALCEKPTIVVIEELNKVTPFQVPSIETSPAELECGLTSTDPTTSPVSPPATADATPTASLMSVYRHEVCTWTRLESVTVLLTAPFPGLVLAEVRKLMSKNQSAALDTEVAELLRAAPANMEMQSLMLTSLSSRRMGSPYFLLPAAKIGFLDVDEIADVYFLPIFRDAVVIRTSHAWRSSFQQPSNLSARAFARLSCGHPRSAALLLLNLRGVSASCSVWSSIVKPAGVLLSQNLSLSKLLSDLLVVPAVLLAALHNCTLDSEQPLVLGINVPGLTFKSWDDVVSYNVLVGAVQASDGRFENPCMPPLFLVALMAQWKSAPSIEADATATEFLRLKGVFDALSEMLDAADKGGAASRVWELVSLYADVALTRLRAAVPAWTASSPGVYLPHDYRSITLMQLYPGSMAIYSAGERPLLDKVLLNAVPDAVMVNDSESTNTVLAILKRDAAELVSTVFKCTSEHAGFDSIKFLRRSGAAGKVTKDDLVAVCKSAKVTGNARSYLNLNKHVRKSLALMEKVFGKSWDQWKGRVVLVVESNHKIAGKPTRRLTKEEGNMVIVIGVNEHQAVYGRTLSGLMGDGPSLYDAKVLRRRRASAAPREVCRR</sequence>